<protein>
    <submittedName>
        <fullName evidence="1">Uncharacterized protein</fullName>
    </submittedName>
</protein>
<evidence type="ECO:0000313" key="2">
    <source>
        <dbReference type="Proteomes" id="UP000247569"/>
    </source>
</evidence>
<comment type="caution">
    <text evidence="1">The sequence shown here is derived from an EMBL/GenBank/DDBJ whole genome shotgun (WGS) entry which is preliminary data.</text>
</comment>
<dbReference type="EMBL" id="QJKF01000017">
    <property type="protein sequence ID" value="PXX57674.1"/>
    <property type="molecule type" value="Genomic_DNA"/>
</dbReference>
<dbReference type="OrthoDB" id="3296614at2"/>
<organism evidence="1 2">
    <name type="scientific">Nocardia tenerifensis</name>
    <dbReference type="NCBI Taxonomy" id="228006"/>
    <lineage>
        <taxon>Bacteria</taxon>
        <taxon>Bacillati</taxon>
        <taxon>Actinomycetota</taxon>
        <taxon>Actinomycetes</taxon>
        <taxon>Mycobacteriales</taxon>
        <taxon>Nocardiaceae</taxon>
        <taxon>Nocardia</taxon>
    </lineage>
</organism>
<sequence length="113" mass="12980">MPEPTRGQSRYHKPVAVPEDLHLLTGPTSGVVNLPTHLDWSGHAEYDLDRPGRIVDLYRTVINEAATPTDLYSYLNEAVLKRLWSYIWLPQQIKRAWENRFPELAQLSRLASA</sequence>
<name>A0A318KE64_9NOCA</name>
<gene>
    <name evidence="1" type="ORF">DFR70_117103</name>
</gene>
<dbReference type="AlphaFoldDB" id="A0A318KE64"/>
<reference evidence="1 2" key="1">
    <citation type="submission" date="2018-05" db="EMBL/GenBank/DDBJ databases">
        <title>Genomic Encyclopedia of Type Strains, Phase IV (KMG-IV): sequencing the most valuable type-strain genomes for metagenomic binning, comparative biology and taxonomic classification.</title>
        <authorList>
            <person name="Goeker M."/>
        </authorList>
    </citation>
    <scope>NUCLEOTIDE SEQUENCE [LARGE SCALE GENOMIC DNA]</scope>
    <source>
        <strain evidence="1 2">DSM 44704</strain>
    </source>
</reference>
<accession>A0A318KE64</accession>
<keyword evidence="2" id="KW-1185">Reference proteome</keyword>
<dbReference type="RefSeq" id="WP_083894363.1">
    <property type="nucleotide sequence ID" value="NZ_QJKF01000017.1"/>
</dbReference>
<evidence type="ECO:0000313" key="1">
    <source>
        <dbReference type="EMBL" id="PXX57674.1"/>
    </source>
</evidence>
<proteinExistence type="predicted"/>
<dbReference type="Proteomes" id="UP000247569">
    <property type="component" value="Unassembled WGS sequence"/>
</dbReference>